<dbReference type="PANTHER" id="PTHR28042:SF1">
    <property type="entry name" value="E3 UBIQUITIN-PROTEIN LIGASE COMPLEX SLX5-SLX8 SUBUNIT SLX5"/>
    <property type="match status" value="1"/>
</dbReference>
<dbReference type="InterPro" id="IPR038886">
    <property type="entry name" value="E3_SLX5/Rfp1"/>
</dbReference>
<keyword evidence="6" id="KW-1185">Reference proteome</keyword>
<feature type="region of interest" description="Disordered" evidence="4">
    <location>
        <begin position="1"/>
        <end position="56"/>
    </location>
</feature>
<dbReference type="RefSeq" id="XP_025340959.1">
    <property type="nucleotide sequence ID" value="XM_025485494.1"/>
</dbReference>
<dbReference type="EMBL" id="PKFO01000003">
    <property type="protein sequence ID" value="PVH20019.1"/>
    <property type="molecule type" value="Genomic_DNA"/>
</dbReference>
<dbReference type="GeneID" id="37007129"/>
<dbReference type="InterPro" id="IPR017907">
    <property type="entry name" value="Znf_RING_CS"/>
</dbReference>
<keyword evidence="1" id="KW-0479">Metal-binding</keyword>
<dbReference type="STRING" id="45357.A0A2V1AQ65"/>
<dbReference type="GO" id="GO:0004842">
    <property type="term" value="F:ubiquitin-protein transferase activity"/>
    <property type="evidence" value="ECO:0007669"/>
    <property type="project" value="TreeGrafter"/>
</dbReference>
<dbReference type="GO" id="GO:0033768">
    <property type="term" value="C:SUMO-targeted ubiquitin ligase complex"/>
    <property type="evidence" value="ECO:0007669"/>
    <property type="project" value="TreeGrafter"/>
</dbReference>
<proteinExistence type="predicted"/>
<sequence length="307" mass="35282">MSEQETKQPTTRRRSSIIEVESDEDIAIESSSSDQQRRDSIIEVLSDAGSDNSDDELEIVGEAQAPPVEDDDLQITGQTRMVPPTIQYPGAPMEAVPVEEEPYNSRDSSHTPPTPAPPRRQRHLFGREFMRRLRRRVSGETGHRFTRPLSFFDLPQEHQRSFLDMIQSQDDDEISSSIFARLEREDESALDRKIEKEKIFNRDALQKKKREAKEEDNLHTTNIDPKDNLLCELCGIQLGEGIPDDFKPNPKYDKDLEKYAKEFQVQAPWFCMTQCLEADRALSKRVFVAKCGHVFCGRCIKNIDIAR</sequence>
<protein>
    <recommendedName>
        <fullName evidence="7">RING-type domain-containing protein</fullName>
    </recommendedName>
</protein>
<organism evidence="5 6">
    <name type="scientific">Candidozyma haemuli</name>
    <dbReference type="NCBI Taxonomy" id="45357"/>
    <lineage>
        <taxon>Eukaryota</taxon>
        <taxon>Fungi</taxon>
        <taxon>Dikarya</taxon>
        <taxon>Ascomycota</taxon>
        <taxon>Saccharomycotina</taxon>
        <taxon>Pichiomycetes</taxon>
        <taxon>Metschnikowiaceae</taxon>
        <taxon>Candidozyma</taxon>
    </lineage>
</organism>
<evidence type="ECO:0000313" key="5">
    <source>
        <dbReference type="EMBL" id="PVH20019.1"/>
    </source>
</evidence>
<evidence type="ECO:0000256" key="2">
    <source>
        <dbReference type="ARBA" id="ARBA00022771"/>
    </source>
</evidence>
<keyword evidence="2" id="KW-0863">Zinc-finger</keyword>
<comment type="caution">
    <text evidence="5">The sequence shown here is derived from an EMBL/GenBank/DDBJ whole genome shotgun (WGS) entry which is preliminary data.</text>
</comment>
<evidence type="ECO:0000256" key="1">
    <source>
        <dbReference type="ARBA" id="ARBA00022723"/>
    </source>
</evidence>
<reference evidence="5 6" key="1">
    <citation type="submission" date="2017-12" db="EMBL/GenBank/DDBJ databases">
        <title>Genome Sequence of a Multidrug-Resistant Candida haemulonii Isolate from a Patient with Chronic Leg Ulcers in Israel.</title>
        <authorList>
            <person name="Chow N.A."/>
            <person name="Gade L."/>
            <person name="Batra D."/>
            <person name="Rowe L.A."/>
            <person name="Ben-Ami R."/>
            <person name="Loparev V.N."/>
            <person name="Litvintseva A.P."/>
        </authorList>
    </citation>
    <scope>NUCLEOTIDE SEQUENCE [LARGE SCALE GENOMIC DNA]</scope>
    <source>
        <strain evidence="5 6">B11899</strain>
    </source>
</reference>
<dbReference type="PROSITE" id="PS00518">
    <property type="entry name" value="ZF_RING_1"/>
    <property type="match status" value="1"/>
</dbReference>
<name>A0A2V1AQ65_9ASCO</name>
<gene>
    <name evidence="5" type="ORF">CXQ85_001798</name>
</gene>
<evidence type="ECO:0000313" key="6">
    <source>
        <dbReference type="Proteomes" id="UP000244309"/>
    </source>
</evidence>
<dbReference type="AlphaFoldDB" id="A0A2V1AQ65"/>
<evidence type="ECO:0000256" key="3">
    <source>
        <dbReference type="ARBA" id="ARBA00022833"/>
    </source>
</evidence>
<dbReference type="VEuPathDB" id="FungiDB:CXQ85_001798"/>
<dbReference type="Proteomes" id="UP000244309">
    <property type="component" value="Unassembled WGS sequence"/>
</dbReference>
<evidence type="ECO:0008006" key="7">
    <source>
        <dbReference type="Google" id="ProtNLM"/>
    </source>
</evidence>
<evidence type="ECO:0000256" key="4">
    <source>
        <dbReference type="SAM" id="MobiDB-lite"/>
    </source>
</evidence>
<feature type="region of interest" description="Disordered" evidence="4">
    <location>
        <begin position="82"/>
        <end position="123"/>
    </location>
</feature>
<accession>A0A2V1AQ65</accession>
<keyword evidence="3" id="KW-0862">Zinc</keyword>
<dbReference type="PANTHER" id="PTHR28042">
    <property type="entry name" value="E3 UBIQUITIN-PROTEIN LIGASE COMPLEX SLX5-SLX8 SUBUNIT SLX5"/>
    <property type="match status" value="1"/>
</dbReference>
<dbReference type="OrthoDB" id="4090114at2759"/>
<dbReference type="GO" id="GO:0008270">
    <property type="term" value="F:zinc ion binding"/>
    <property type="evidence" value="ECO:0007669"/>
    <property type="project" value="UniProtKB-KW"/>
</dbReference>